<sequence>MAYKIPSRPFCDSHTSSVAIAMCKSHQEFLCTHCLVGGVHNTCGNLIEIRSKGPIYEDMLIDLSMLRKHAEHKLSARENVEKEIEYERENVVFQINQYLEKLNEALQTMKSETESSMEQYITKDTEFLKTEIKTLSNVLESLDDAITTLFEADAQQTTANKDEERPITHAQFQGMLVKKQQAQKMAAYMTDPDHAVLRYELVRPLQDIIIGRRKLFGKVSLNAA</sequence>
<dbReference type="SUPFAM" id="SSF57845">
    <property type="entry name" value="B-box zinc-binding domain"/>
    <property type="match status" value="1"/>
</dbReference>
<name>A0A9D4KBG6_DREPO</name>
<dbReference type="CDD" id="cd19756">
    <property type="entry name" value="Bbox2"/>
    <property type="match status" value="1"/>
</dbReference>
<dbReference type="Proteomes" id="UP000828390">
    <property type="component" value="Unassembled WGS sequence"/>
</dbReference>
<evidence type="ECO:0000313" key="1">
    <source>
        <dbReference type="EMBL" id="KAH3836722.1"/>
    </source>
</evidence>
<dbReference type="EMBL" id="JAIWYP010000004">
    <property type="protein sequence ID" value="KAH3836722.1"/>
    <property type="molecule type" value="Genomic_DNA"/>
</dbReference>
<evidence type="ECO:0000313" key="2">
    <source>
        <dbReference type="Proteomes" id="UP000828390"/>
    </source>
</evidence>
<dbReference type="AlphaFoldDB" id="A0A9D4KBG6"/>
<proteinExistence type="predicted"/>
<protein>
    <submittedName>
        <fullName evidence="1">Uncharacterized protein</fullName>
    </submittedName>
</protein>
<gene>
    <name evidence="1" type="ORF">DPMN_110096</name>
</gene>
<reference evidence="1" key="1">
    <citation type="journal article" date="2019" name="bioRxiv">
        <title>The Genome of the Zebra Mussel, Dreissena polymorpha: A Resource for Invasive Species Research.</title>
        <authorList>
            <person name="McCartney M.A."/>
            <person name="Auch B."/>
            <person name="Kono T."/>
            <person name="Mallez S."/>
            <person name="Zhang Y."/>
            <person name="Obille A."/>
            <person name="Becker A."/>
            <person name="Abrahante J.E."/>
            <person name="Garbe J."/>
            <person name="Badalamenti J.P."/>
            <person name="Herman A."/>
            <person name="Mangelson H."/>
            <person name="Liachko I."/>
            <person name="Sullivan S."/>
            <person name="Sone E.D."/>
            <person name="Koren S."/>
            <person name="Silverstein K.A.T."/>
            <person name="Beckman K.B."/>
            <person name="Gohl D.M."/>
        </authorList>
    </citation>
    <scope>NUCLEOTIDE SEQUENCE</scope>
    <source>
        <strain evidence="1">Duluth1</strain>
        <tissue evidence="1">Whole animal</tissue>
    </source>
</reference>
<accession>A0A9D4KBG6</accession>
<comment type="caution">
    <text evidence="1">The sequence shown here is derived from an EMBL/GenBank/DDBJ whole genome shotgun (WGS) entry which is preliminary data.</text>
</comment>
<keyword evidence="2" id="KW-1185">Reference proteome</keyword>
<reference evidence="1" key="2">
    <citation type="submission" date="2020-11" db="EMBL/GenBank/DDBJ databases">
        <authorList>
            <person name="McCartney M.A."/>
            <person name="Auch B."/>
            <person name="Kono T."/>
            <person name="Mallez S."/>
            <person name="Becker A."/>
            <person name="Gohl D.M."/>
            <person name="Silverstein K.A.T."/>
            <person name="Koren S."/>
            <person name="Bechman K.B."/>
            <person name="Herman A."/>
            <person name="Abrahante J.E."/>
            <person name="Garbe J."/>
        </authorList>
    </citation>
    <scope>NUCLEOTIDE SEQUENCE</scope>
    <source>
        <strain evidence="1">Duluth1</strain>
        <tissue evidence="1">Whole animal</tissue>
    </source>
</reference>
<organism evidence="1 2">
    <name type="scientific">Dreissena polymorpha</name>
    <name type="common">Zebra mussel</name>
    <name type="synonym">Mytilus polymorpha</name>
    <dbReference type="NCBI Taxonomy" id="45954"/>
    <lineage>
        <taxon>Eukaryota</taxon>
        <taxon>Metazoa</taxon>
        <taxon>Spiralia</taxon>
        <taxon>Lophotrochozoa</taxon>
        <taxon>Mollusca</taxon>
        <taxon>Bivalvia</taxon>
        <taxon>Autobranchia</taxon>
        <taxon>Heteroconchia</taxon>
        <taxon>Euheterodonta</taxon>
        <taxon>Imparidentia</taxon>
        <taxon>Neoheterodontei</taxon>
        <taxon>Myida</taxon>
        <taxon>Dreissenoidea</taxon>
        <taxon>Dreissenidae</taxon>
        <taxon>Dreissena</taxon>
    </lineage>
</organism>